<comment type="similarity">
    <text evidence="1">Belongs to the AAA ATPase family.</text>
</comment>
<dbReference type="EMBL" id="JBBPBN010000049">
    <property type="protein sequence ID" value="KAK8993298.1"/>
    <property type="molecule type" value="Genomic_DNA"/>
</dbReference>
<feature type="domain" description="AAA+ ATPase" evidence="2">
    <location>
        <begin position="45"/>
        <end position="163"/>
    </location>
</feature>
<dbReference type="SUPFAM" id="SSF52540">
    <property type="entry name" value="P-loop containing nucleoside triphosphate hydrolases"/>
    <property type="match status" value="1"/>
</dbReference>
<dbReference type="SMART" id="SM00382">
    <property type="entry name" value="AAA"/>
    <property type="match status" value="1"/>
</dbReference>
<dbReference type="Proteomes" id="UP001396334">
    <property type="component" value="Unassembled WGS sequence"/>
</dbReference>
<evidence type="ECO:0000313" key="3">
    <source>
        <dbReference type="EMBL" id="KAK8993298.1"/>
    </source>
</evidence>
<evidence type="ECO:0000259" key="2">
    <source>
        <dbReference type="SMART" id="SM00382"/>
    </source>
</evidence>
<dbReference type="PANTHER" id="PTHR23074:SF17">
    <property type="entry name" value="FIDGETIN-LIKE PROTEIN 1"/>
    <property type="match status" value="1"/>
</dbReference>
<gene>
    <name evidence="3" type="ORF">V6N11_033399</name>
</gene>
<name>A0ABR2PXY0_9ROSI</name>
<comment type="caution">
    <text evidence="3">The sequence shown here is derived from an EMBL/GenBank/DDBJ whole genome shotgun (WGS) entry which is preliminary data.</text>
</comment>
<accession>A0ABR2PXY0</accession>
<dbReference type="PANTHER" id="PTHR23074">
    <property type="entry name" value="AAA DOMAIN-CONTAINING"/>
    <property type="match status" value="1"/>
</dbReference>
<dbReference type="InterPro" id="IPR027417">
    <property type="entry name" value="P-loop_NTPase"/>
</dbReference>
<sequence length="179" mass="20167">MVEPTNNMVLEWDNLVGVQEIKACLEEWLLMPLLNPTIFGNTTSVGRTILLFGPSGCGKSAIAKAISCEEQIICFSIKPCLLGDKDFIPTLFQVAKELKPPVILLENIDCVLSKKEIRQQLLLEMSSIQSDKVILLATTNKPQVLDLDMINQFTKRLYISVSMISQEFKFCGMQWQLLE</sequence>
<evidence type="ECO:0000256" key="1">
    <source>
        <dbReference type="ARBA" id="ARBA00006914"/>
    </source>
</evidence>
<dbReference type="InterPro" id="IPR003593">
    <property type="entry name" value="AAA+_ATPase"/>
</dbReference>
<protein>
    <recommendedName>
        <fullName evidence="2">AAA+ ATPase domain-containing protein</fullName>
    </recommendedName>
</protein>
<proteinExistence type="inferred from homology"/>
<dbReference type="Gene3D" id="3.40.50.300">
    <property type="entry name" value="P-loop containing nucleotide triphosphate hydrolases"/>
    <property type="match status" value="1"/>
</dbReference>
<reference evidence="3 4" key="1">
    <citation type="journal article" date="2024" name="G3 (Bethesda)">
        <title>Genome assembly of Hibiscus sabdariffa L. provides insights into metabolisms of medicinal natural products.</title>
        <authorList>
            <person name="Kim T."/>
        </authorList>
    </citation>
    <scope>NUCLEOTIDE SEQUENCE [LARGE SCALE GENOMIC DNA]</scope>
    <source>
        <strain evidence="3">TK-2024</strain>
        <tissue evidence="3">Old leaves</tissue>
    </source>
</reference>
<dbReference type="InterPro" id="IPR003959">
    <property type="entry name" value="ATPase_AAA_core"/>
</dbReference>
<organism evidence="3 4">
    <name type="scientific">Hibiscus sabdariffa</name>
    <name type="common">roselle</name>
    <dbReference type="NCBI Taxonomy" id="183260"/>
    <lineage>
        <taxon>Eukaryota</taxon>
        <taxon>Viridiplantae</taxon>
        <taxon>Streptophyta</taxon>
        <taxon>Embryophyta</taxon>
        <taxon>Tracheophyta</taxon>
        <taxon>Spermatophyta</taxon>
        <taxon>Magnoliopsida</taxon>
        <taxon>eudicotyledons</taxon>
        <taxon>Gunneridae</taxon>
        <taxon>Pentapetalae</taxon>
        <taxon>rosids</taxon>
        <taxon>malvids</taxon>
        <taxon>Malvales</taxon>
        <taxon>Malvaceae</taxon>
        <taxon>Malvoideae</taxon>
        <taxon>Hibiscus</taxon>
    </lineage>
</organism>
<keyword evidence="4" id="KW-1185">Reference proteome</keyword>
<dbReference type="Pfam" id="PF00004">
    <property type="entry name" value="AAA"/>
    <property type="match status" value="1"/>
</dbReference>
<evidence type="ECO:0000313" key="4">
    <source>
        <dbReference type="Proteomes" id="UP001396334"/>
    </source>
</evidence>
<dbReference type="InterPro" id="IPR050304">
    <property type="entry name" value="MT-severing_AAA_ATPase"/>
</dbReference>